<dbReference type="PhylomeDB" id="B3RUP9"/>
<dbReference type="PROSITE" id="PS50262">
    <property type="entry name" value="G_PROTEIN_RECEP_F1_2"/>
    <property type="match status" value="1"/>
</dbReference>
<dbReference type="GO" id="GO:0004930">
    <property type="term" value="F:G protein-coupled receptor activity"/>
    <property type="evidence" value="ECO:0000318"/>
    <property type="project" value="GO_Central"/>
</dbReference>
<dbReference type="HOGENOM" id="CLU_009579_6_1_1"/>
<dbReference type="Pfam" id="PF00001">
    <property type="entry name" value="7tm_1"/>
    <property type="match status" value="1"/>
</dbReference>
<dbReference type="GeneID" id="6753105"/>
<accession>B3RUP9</accession>
<dbReference type="PRINTS" id="PR00237">
    <property type="entry name" value="GPCRRHODOPSN"/>
</dbReference>
<evidence type="ECO:0000259" key="10">
    <source>
        <dbReference type="PROSITE" id="PS50262"/>
    </source>
</evidence>
<feature type="transmembrane region" description="Helical" evidence="9">
    <location>
        <begin position="53"/>
        <end position="77"/>
    </location>
</feature>
<dbReference type="PANTHER" id="PTHR24249">
    <property type="entry name" value="HISTAMINE RECEPTOR-RELATED G-PROTEIN COUPLED RECEPTOR"/>
    <property type="match status" value="1"/>
</dbReference>
<proteinExistence type="predicted"/>
<evidence type="ECO:0000256" key="9">
    <source>
        <dbReference type="SAM" id="Phobius"/>
    </source>
</evidence>
<dbReference type="GO" id="GO:0005886">
    <property type="term" value="C:plasma membrane"/>
    <property type="evidence" value="ECO:0000318"/>
    <property type="project" value="GO_Central"/>
</dbReference>
<dbReference type="InterPro" id="IPR017452">
    <property type="entry name" value="GPCR_Rhodpsn_7TM"/>
</dbReference>
<evidence type="ECO:0000313" key="11">
    <source>
        <dbReference type="EMBL" id="EDV25363.1"/>
    </source>
</evidence>
<keyword evidence="4 9" id="KW-1133">Transmembrane helix</keyword>
<dbReference type="SUPFAM" id="SSF81321">
    <property type="entry name" value="Family A G protein-coupled receptor-like"/>
    <property type="match status" value="1"/>
</dbReference>
<dbReference type="Proteomes" id="UP000009022">
    <property type="component" value="Unassembled WGS sequence"/>
</dbReference>
<feature type="transmembrane region" description="Helical" evidence="9">
    <location>
        <begin position="181"/>
        <end position="206"/>
    </location>
</feature>
<gene>
    <name evidence="11" type="ORF">TRIADDRAFT_55368</name>
</gene>
<feature type="transmembrane region" description="Helical" evidence="9">
    <location>
        <begin position="241"/>
        <end position="260"/>
    </location>
</feature>
<sequence>MSIDDTYLREATWSNIVITVIFSFLFLLIVIGNVLALFVIYRRKSLQDPAGVALANLAVGDLLTSIPLLGSTIIFWIDDAHINPLACKILAFMSFYPFTIILWTTAWITFDRCFAVYHPFKYHRIITVKTVVSLLAIAWILLLVWCMIPLLSLGHGLGNYNYVNYTHSCWVDVGNYRQNGVFLLITYSAVLVLVIIVVLCYSILLIKARLVLRRITTIPTFHYPASSSLPAPSHKSVKTTLIVVGASLMCILPAVIIIYITIMSHRLISEPLIYNLFCFWTFYVDAALNPFIFGFSHKTFRLGYRKLYRHFMSKFITPHHRIYPAIPSAPASVYNSIQSKMNDIASNGYDCSTIFNSNLNNE</sequence>
<dbReference type="STRING" id="10228.B3RUP9"/>
<evidence type="ECO:0000256" key="5">
    <source>
        <dbReference type="ARBA" id="ARBA00023040"/>
    </source>
</evidence>
<dbReference type="PANTHER" id="PTHR24249:SF411">
    <property type="entry name" value="G-PROTEIN COUPLED RECEPTORS FAMILY 1 PROFILE DOMAIN-CONTAINING PROTEIN"/>
    <property type="match status" value="1"/>
</dbReference>
<keyword evidence="3 9" id="KW-0812">Transmembrane</keyword>
<comment type="subcellular location">
    <subcellularLocation>
        <location evidence="1">Cell membrane</location>
        <topology evidence="1">Multi-pass membrane protein</topology>
    </subcellularLocation>
</comment>
<dbReference type="Gene3D" id="1.20.1070.10">
    <property type="entry name" value="Rhodopsin 7-helix transmembrane proteins"/>
    <property type="match status" value="1"/>
</dbReference>
<feature type="transmembrane region" description="Helical" evidence="9">
    <location>
        <begin position="89"/>
        <end position="110"/>
    </location>
</feature>
<evidence type="ECO:0000256" key="7">
    <source>
        <dbReference type="ARBA" id="ARBA00023170"/>
    </source>
</evidence>
<dbReference type="InterPro" id="IPR000276">
    <property type="entry name" value="GPCR_Rhodpsn"/>
</dbReference>
<dbReference type="eggNOG" id="KOG3656">
    <property type="taxonomic scope" value="Eukaryota"/>
</dbReference>
<dbReference type="OrthoDB" id="9445642at2759"/>
<dbReference type="InterPro" id="IPR050569">
    <property type="entry name" value="TAAR"/>
</dbReference>
<feature type="transmembrane region" description="Helical" evidence="9">
    <location>
        <begin position="272"/>
        <end position="295"/>
    </location>
</feature>
<dbReference type="EMBL" id="DS985244">
    <property type="protein sequence ID" value="EDV25363.1"/>
    <property type="molecule type" value="Genomic_DNA"/>
</dbReference>
<dbReference type="RefSeq" id="XP_002111396.1">
    <property type="nucleotide sequence ID" value="XM_002111360.1"/>
</dbReference>
<keyword evidence="8" id="KW-0807">Transducer</keyword>
<evidence type="ECO:0000256" key="8">
    <source>
        <dbReference type="ARBA" id="ARBA00023224"/>
    </source>
</evidence>
<dbReference type="CDD" id="cd00637">
    <property type="entry name" value="7tm_classA_rhodopsin-like"/>
    <property type="match status" value="1"/>
</dbReference>
<evidence type="ECO:0000256" key="2">
    <source>
        <dbReference type="ARBA" id="ARBA00022475"/>
    </source>
</evidence>
<keyword evidence="2" id="KW-1003">Cell membrane</keyword>
<dbReference type="CTD" id="6753105"/>
<feature type="domain" description="G-protein coupled receptors family 1 profile" evidence="10">
    <location>
        <begin position="32"/>
        <end position="293"/>
    </location>
</feature>
<feature type="transmembrane region" description="Helical" evidence="9">
    <location>
        <begin position="131"/>
        <end position="151"/>
    </location>
</feature>
<evidence type="ECO:0000256" key="3">
    <source>
        <dbReference type="ARBA" id="ARBA00022692"/>
    </source>
</evidence>
<dbReference type="InParanoid" id="B3RUP9"/>
<protein>
    <recommendedName>
        <fullName evidence="10">G-protein coupled receptors family 1 profile domain-containing protein</fullName>
    </recommendedName>
</protein>
<name>B3RUP9_TRIAD</name>
<keyword evidence="7" id="KW-0675">Receptor</keyword>
<evidence type="ECO:0000313" key="12">
    <source>
        <dbReference type="Proteomes" id="UP000009022"/>
    </source>
</evidence>
<keyword evidence="6 9" id="KW-0472">Membrane</keyword>
<dbReference type="FunCoup" id="B3RUP9">
    <property type="interactions" value="100"/>
</dbReference>
<evidence type="ECO:0000256" key="6">
    <source>
        <dbReference type="ARBA" id="ARBA00023136"/>
    </source>
</evidence>
<keyword evidence="5" id="KW-0297">G-protein coupled receptor</keyword>
<organism evidence="11 12">
    <name type="scientific">Trichoplax adhaerens</name>
    <name type="common">Trichoplax reptans</name>
    <dbReference type="NCBI Taxonomy" id="10228"/>
    <lineage>
        <taxon>Eukaryota</taxon>
        <taxon>Metazoa</taxon>
        <taxon>Placozoa</taxon>
        <taxon>Uniplacotomia</taxon>
        <taxon>Trichoplacea</taxon>
        <taxon>Trichoplacidae</taxon>
        <taxon>Trichoplax</taxon>
    </lineage>
</organism>
<dbReference type="GO" id="GO:0007186">
    <property type="term" value="P:G protein-coupled receptor signaling pathway"/>
    <property type="evidence" value="ECO:0000318"/>
    <property type="project" value="GO_Central"/>
</dbReference>
<dbReference type="KEGG" id="tad:TRIADDRAFT_55368"/>
<evidence type="ECO:0000256" key="1">
    <source>
        <dbReference type="ARBA" id="ARBA00004651"/>
    </source>
</evidence>
<dbReference type="AlphaFoldDB" id="B3RUP9"/>
<keyword evidence="12" id="KW-1185">Reference proteome</keyword>
<evidence type="ECO:0000256" key="4">
    <source>
        <dbReference type="ARBA" id="ARBA00022989"/>
    </source>
</evidence>
<feature type="transmembrane region" description="Helical" evidence="9">
    <location>
        <begin position="16"/>
        <end position="41"/>
    </location>
</feature>
<reference evidence="11 12" key="1">
    <citation type="journal article" date="2008" name="Nature">
        <title>The Trichoplax genome and the nature of placozoans.</title>
        <authorList>
            <person name="Srivastava M."/>
            <person name="Begovic E."/>
            <person name="Chapman J."/>
            <person name="Putnam N.H."/>
            <person name="Hellsten U."/>
            <person name="Kawashima T."/>
            <person name="Kuo A."/>
            <person name="Mitros T."/>
            <person name="Salamov A."/>
            <person name="Carpenter M.L."/>
            <person name="Signorovitch A.Y."/>
            <person name="Moreno M.A."/>
            <person name="Kamm K."/>
            <person name="Grimwood J."/>
            <person name="Schmutz J."/>
            <person name="Shapiro H."/>
            <person name="Grigoriev I.V."/>
            <person name="Buss L.W."/>
            <person name="Schierwater B."/>
            <person name="Dellaporta S.L."/>
            <person name="Rokhsar D.S."/>
        </authorList>
    </citation>
    <scope>NUCLEOTIDE SEQUENCE [LARGE SCALE GENOMIC DNA]</scope>
    <source>
        <strain evidence="11 12">Grell-BS-1999</strain>
    </source>
</reference>
<dbReference type="OMA" id="WIDDAHI"/>